<feature type="domain" description="Nephrocystin 3-like N-terminal" evidence="4">
    <location>
        <begin position="2"/>
        <end position="159"/>
    </location>
</feature>
<feature type="repeat" description="WD" evidence="3">
    <location>
        <begin position="871"/>
        <end position="904"/>
    </location>
</feature>
<proteinExistence type="predicted"/>
<dbReference type="InterPro" id="IPR011047">
    <property type="entry name" value="Quinoprotein_ADH-like_sf"/>
</dbReference>
<name>A0A9W4MZI5_9EURO</name>
<dbReference type="PANTHER" id="PTHR19848">
    <property type="entry name" value="WD40 REPEAT PROTEIN"/>
    <property type="match status" value="1"/>
</dbReference>
<accession>A0A9W4MZI5</accession>
<dbReference type="InterPro" id="IPR019775">
    <property type="entry name" value="WD40_repeat_CS"/>
</dbReference>
<dbReference type="Proteomes" id="UP001152592">
    <property type="component" value="Unassembled WGS sequence"/>
</dbReference>
<dbReference type="PROSITE" id="PS50082">
    <property type="entry name" value="WD_REPEATS_2"/>
    <property type="match status" value="2"/>
</dbReference>
<evidence type="ECO:0000256" key="3">
    <source>
        <dbReference type="PROSITE-ProRule" id="PRU00221"/>
    </source>
</evidence>
<gene>
    <name evidence="5" type="ORF">PSALAMII_LOCUS337</name>
</gene>
<dbReference type="InterPro" id="IPR015943">
    <property type="entry name" value="WD40/YVTN_repeat-like_dom_sf"/>
</dbReference>
<dbReference type="Gene3D" id="2.130.10.10">
    <property type="entry name" value="YVTN repeat-like/Quinoprotein amine dehydrogenase"/>
    <property type="match status" value="4"/>
</dbReference>
<evidence type="ECO:0000313" key="6">
    <source>
        <dbReference type="Proteomes" id="UP001152592"/>
    </source>
</evidence>
<keyword evidence="2" id="KW-0677">Repeat</keyword>
<evidence type="ECO:0000256" key="2">
    <source>
        <dbReference type="ARBA" id="ARBA00022737"/>
    </source>
</evidence>
<sequence>MFWPPGMAGIGKSTIARTVAAECRNSNSLPSNVSLGASFFFDEKENSQKNAALLFPTLCRSLAECLPQLKADIVESIGNDKEFANGSLSDQWERLILNPIAKLEEENRLLPLTMVVVIDALDECKPRRDDMDDAHTIVNLIAKAHRLKVIRLKFLFTGRPEAYIKSSFESKPDTLLGKYEVHKVQPNFGSGDIEDDITRWLRDQLRAIAENHHLGPDWPGEERFRGLVEKTDGLWQYASTACKFIGDRRLNSSGLANGRLDLLLQKGGDVQNRPPEHNLDEIYERILENHVAVFVPFEKDIAIGRFQKAVGAIVVLCQQISITALSNLLSTKKDEVEQALTGLGSLINLGDGEGSPIRLAHLSFSDYLLDKNRCLEDTFRISKEAKHGELLGHCLDTLSENLRCDIFQFGSFSMLRQDIDPQVVSDYLPAHVQYACLYWVEHLLSSDNHLLDDDGPGLGFLKEHLLNWIEALSLMDRVSDGVHAVVMLSGRLMDLPHDGEHELRAFVYDVKRFMLHCRSTIQMAPLQIYRSALIYSPYESLVRKQYGHLISEWSTLASMDTNWSPLLQTLQNNGSCGRIDVALSSDGKLVASSKGSVWDTSTGTLLKTFDTNGNGHAVTFSLNGNHVMIFSLVGEVEVWDVPTGSLVQKIEHRKPSEIRDVLVVRWSLTPDKSRGAYSLRNGMIVFSDNRERRVTDFKVTSDPYSSLVLSPHGDYLAITEKSERLRVWNTNSGGLVHDFTKDLARQPVCHVAFSHDGRFVAAAGLSEIRICSMETFEVFEIENDDAIGHIAFSPVGSFLCVSGRFNGVVSWLDWASETLVRSIKSDHGVSQFSHDGRLCALLRFDQSLGGPVPSNQIRIWMSDSGECPKFLDGHSKPVLSVSFSGNASLLASTSDDGTVRLWDLMGHAGSQRPVDLGLETVARLYISPDRQHVVASDGLNLFLWNRGTDEFPKHVQAHRSDRVAYSPNGVMYAYTSFSKAFVRSVEGGEEIHTLSTRKDNFLDNDSRLVFSADSELLSHGYLGYTKNDLDHQQGLIEIWQGRSGTSRALLDLKDNTFSALVFSIDASYVAAAVEPDPKITSVSDDSDEADIKNDCSVVPFQPAILIWKISDGDGDTKSAILSISTVDEIYNQGGPKIVDLAWSPDGQVLASVNEEGDIILWEISTRSLMEKLVNRYDLPGCSRPEVIVFSPNGRYLAALCLKGPTALWDMFTNELIGTRQIGAEKHSLRFSADGKTIETSMGPLDVESFYPEPRHASHLDFAVEDNWVLFGQEKAVLLHHDYQPTCVVVAGDVLVMGHQSGRISYLRRN</sequence>
<dbReference type="SUPFAM" id="SSF50998">
    <property type="entry name" value="Quinoprotein alcohol dehydrogenase-like"/>
    <property type="match status" value="2"/>
</dbReference>
<dbReference type="PANTHER" id="PTHR19848:SF8">
    <property type="entry name" value="F-BOX AND WD REPEAT DOMAIN CONTAINING 7"/>
    <property type="match status" value="1"/>
</dbReference>
<reference evidence="5" key="1">
    <citation type="submission" date="2021-07" db="EMBL/GenBank/DDBJ databases">
        <authorList>
            <person name="Branca A.L. A."/>
        </authorList>
    </citation>
    <scope>NUCLEOTIDE SEQUENCE</scope>
</reference>
<dbReference type="InterPro" id="IPR027417">
    <property type="entry name" value="P-loop_NTPase"/>
</dbReference>
<dbReference type="PROSITE" id="PS00678">
    <property type="entry name" value="WD_REPEATS_1"/>
    <property type="match status" value="1"/>
</dbReference>
<dbReference type="Pfam" id="PF00400">
    <property type="entry name" value="WD40"/>
    <property type="match status" value="2"/>
</dbReference>
<dbReference type="Pfam" id="PF24883">
    <property type="entry name" value="NPHP3_N"/>
    <property type="match status" value="1"/>
</dbReference>
<keyword evidence="1 3" id="KW-0853">WD repeat</keyword>
<dbReference type="OrthoDB" id="10256906at2759"/>
<dbReference type="Gene3D" id="3.40.50.300">
    <property type="entry name" value="P-loop containing nucleotide triphosphate hydrolases"/>
    <property type="match status" value="1"/>
</dbReference>
<dbReference type="EMBL" id="CAJVPD010000013">
    <property type="protein sequence ID" value="CAG8234004.1"/>
    <property type="molecule type" value="Genomic_DNA"/>
</dbReference>
<evidence type="ECO:0000313" key="5">
    <source>
        <dbReference type="EMBL" id="CAG8234004.1"/>
    </source>
</evidence>
<evidence type="ECO:0000259" key="4">
    <source>
        <dbReference type="Pfam" id="PF24883"/>
    </source>
</evidence>
<dbReference type="InterPro" id="IPR056884">
    <property type="entry name" value="NPHP3-like_N"/>
</dbReference>
<evidence type="ECO:0000256" key="1">
    <source>
        <dbReference type="ARBA" id="ARBA00022574"/>
    </source>
</evidence>
<dbReference type="SMART" id="SM00320">
    <property type="entry name" value="WD40"/>
    <property type="match status" value="7"/>
</dbReference>
<organism evidence="5 6">
    <name type="scientific">Penicillium salamii</name>
    <dbReference type="NCBI Taxonomy" id="1612424"/>
    <lineage>
        <taxon>Eukaryota</taxon>
        <taxon>Fungi</taxon>
        <taxon>Dikarya</taxon>
        <taxon>Ascomycota</taxon>
        <taxon>Pezizomycotina</taxon>
        <taxon>Eurotiomycetes</taxon>
        <taxon>Eurotiomycetidae</taxon>
        <taxon>Eurotiales</taxon>
        <taxon>Aspergillaceae</taxon>
        <taxon>Penicillium</taxon>
    </lineage>
</organism>
<feature type="repeat" description="WD" evidence="3">
    <location>
        <begin position="1137"/>
        <end position="1171"/>
    </location>
</feature>
<protein>
    <recommendedName>
        <fullName evidence="4">Nephrocystin 3-like N-terminal domain-containing protein</fullName>
    </recommendedName>
</protein>
<comment type="caution">
    <text evidence="5">The sequence shown here is derived from an EMBL/GenBank/DDBJ whole genome shotgun (WGS) entry which is preliminary data.</text>
</comment>
<dbReference type="InterPro" id="IPR001680">
    <property type="entry name" value="WD40_rpt"/>
</dbReference>
<dbReference type="PROSITE" id="PS50294">
    <property type="entry name" value="WD_REPEATS_REGION"/>
    <property type="match status" value="1"/>
</dbReference>